<dbReference type="InterPro" id="IPR009009">
    <property type="entry name" value="RlpA-like_DPBB"/>
</dbReference>
<gene>
    <name evidence="4" type="primary">rlpA</name>
    <name evidence="7" type="ordered locus">Deba_1847</name>
</gene>
<dbReference type="OrthoDB" id="9779128at2"/>
<organism evidence="7 8">
    <name type="scientific">Desulfarculus baarsii (strain ATCC 33931 / DSM 2075 / LMG 7858 / VKM B-1802 / 2st14)</name>
    <dbReference type="NCBI Taxonomy" id="644282"/>
    <lineage>
        <taxon>Bacteria</taxon>
        <taxon>Pseudomonadati</taxon>
        <taxon>Thermodesulfobacteriota</taxon>
        <taxon>Desulfarculia</taxon>
        <taxon>Desulfarculales</taxon>
        <taxon>Desulfarculaceae</taxon>
        <taxon>Desulfarculus</taxon>
    </lineage>
</organism>
<dbReference type="SUPFAM" id="SSF50685">
    <property type="entry name" value="Barwin-like endoglucanases"/>
    <property type="match status" value="1"/>
</dbReference>
<evidence type="ECO:0000256" key="2">
    <source>
        <dbReference type="ARBA" id="ARBA00023239"/>
    </source>
</evidence>
<keyword evidence="8" id="KW-1185">Reference proteome</keyword>
<evidence type="ECO:0000256" key="1">
    <source>
        <dbReference type="ARBA" id="ARBA00022729"/>
    </source>
</evidence>
<evidence type="ECO:0000313" key="8">
    <source>
        <dbReference type="Proteomes" id="UP000009047"/>
    </source>
</evidence>
<dbReference type="STRING" id="644282.Deba_1847"/>
<dbReference type="GO" id="GO:0071555">
    <property type="term" value="P:cell wall organization"/>
    <property type="evidence" value="ECO:0007669"/>
    <property type="project" value="UniProtKB-KW"/>
</dbReference>
<evidence type="ECO:0000256" key="5">
    <source>
        <dbReference type="RuleBase" id="RU003495"/>
    </source>
</evidence>
<keyword evidence="4" id="KW-1003">Cell membrane</keyword>
<dbReference type="eggNOG" id="COG3087">
    <property type="taxonomic scope" value="Bacteria"/>
</dbReference>
<dbReference type="InterPro" id="IPR036680">
    <property type="entry name" value="SPOR-like_sf"/>
</dbReference>
<dbReference type="PROSITE" id="PS51724">
    <property type="entry name" value="SPOR"/>
    <property type="match status" value="1"/>
</dbReference>
<dbReference type="CDD" id="cd22268">
    <property type="entry name" value="DPBB_RlpA-like"/>
    <property type="match status" value="1"/>
</dbReference>
<evidence type="ECO:0000313" key="7">
    <source>
        <dbReference type="EMBL" id="ADK85212.1"/>
    </source>
</evidence>
<dbReference type="PANTHER" id="PTHR34183:SF1">
    <property type="entry name" value="ENDOLYTIC PEPTIDOGLYCAN TRANSGLYCOSYLASE RLPA"/>
    <property type="match status" value="1"/>
</dbReference>
<dbReference type="HAMAP" id="MF_02071">
    <property type="entry name" value="RlpA"/>
    <property type="match status" value="1"/>
</dbReference>
<dbReference type="KEGG" id="dbr:Deba_1847"/>
<dbReference type="Proteomes" id="UP000009047">
    <property type="component" value="Chromosome"/>
</dbReference>
<keyword evidence="4" id="KW-0472">Membrane</keyword>
<dbReference type="HOGENOM" id="CLU_042923_3_4_7"/>
<dbReference type="GO" id="GO:0000270">
    <property type="term" value="P:peptidoglycan metabolic process"/>
    <property type="evidence" value="ECO:0007669"/>
    <property type="project" value="UniProtKB-UniRule"/>
</dbReference>
<keyword evidence="2 4" id="KW-0456">Lyase</keyword>
<proteinExistence type="inferred from homology"/>
<dbReference type="GO" id="GO:0005886">
    <property type="term" value="C:plasma membrane"/>
    <property type="evidence" value="ECO:0007669"/>
    <property type="project" value="UniProtKB-SubCell"/>
</dbReference>
<comment type="function">
    <text evidence="4">Lytic transglycosylase with a strong preference for naked glycan strands that lack stem peptides.</text>
</comment>
<dbReference type="SUPFAM" id="SSF110997">
    <property type="entry name" value="Sporulation related repeat"/>
    <property type="match status" value="1"/>
</dbReference>
<dbReference type="Gene3D" id="2.40.40.10">
    <property type="entry name" value="RlpA-like domain"/>
    <property type="match status" value="1"/>
</dbReference>
<dbReference type="Pfam" id="PF05036">
    <property type="entry name" value="SPOR"/>
    <property type="match status" value="1"/>
</dbReference>
<protein>
    <recommendedName>
        <fullName evidence="4">Probable endolytic peptidoglycan transglycosylase RlpA</fullName>
        <ecNumber evidence="4">4.2.2.-</ecNumber>
    </recommendedName>
</protein>
<dbReference type="InterPro" id="IPR034718">
    <property type="entry name" value="RlpA"/>
</dbReference>
<dbReference type="GO" id="GO:0008932">
    <property type="term" value="F:lytic endotransglycosylase activity"/>
    <property type="evidence" value="ECO:0007669"/>
    <property type="project" value="UniProtKB-UniRule"/>
</dbReference>
<dbReference type="EC" id="4.2.2.-" evidence="4"/>
<feature type="domain" description="SPOR" evidence="6">
    <location>
        <begin position="176"/>
        <end position="255"/>
    </location>
</feature>
<dbReference type="NCBIfam" id="TIGR00413">
    <property type="entry name" value="rlpA"/>
    <property type="match status" value="1"/>
</dbReference>
<keyword evidence="4 7" id="KW-0449">Lipoprotein</keyword>
<keyword evidence="3 4" id="KW-0961">Cell wall biogenesis/degradation</keyword>
<dbReference type="GO" id="GO:0042834">
    <property type="term" value="F:peptidoglycan binding"/>
    <property type="evidence" value="ECO:0007669"/>
    <property type="project" value="InterPro"/>
</dbReference>
<evidence type="ECO:0000256" key="4">
    <source>
        <dbReference type="HAMAP-Rule" id="MF_02071"/>
    </source>
</evidence>
<dbReference type="InterPro" id="IPR012997">
    <property type="entry name" value="RplA"/>
</dbReference>
<dbReference type="Pfam" id="PF03330">
    <property type="entry name" value="DPBB_1"/>
    <property type="match status" value="1"/>
</dbReference>
<evidence type="ECO:0000259" key="6">
    <source>
        <dbReference type="PROSITE" id="PS51724"/>
    </source>
</evidence>
<dbReference type="PROSITE" id="PS51257">
    <property type="entry name" value="PROKAR_LIPOPROTEIN"/>
    <property type="match status" value="1"/>
</dbReference>
<dbReference type="EMBL" id="CP002085">
    <property type="protein sequence ID" value="ADK85212.1"/>
    <property type="molecule type" value="Genomic_DNA"/>
</dbReference>
<keyword evidence="1" id="KW-0732">Signal</keyword>
<dbReference type="Gene3D" id="3.30.70.1070">
    <property type="entry name" value="Sporulation related repeat"/>
    <property type="match status" value="1"/>
</dbReference>
<dbReference type="InterPro" id="IPR036908">
    <property type="entry name" value="RlpA-like_sf"/>
</dbReference>
<accession>E1QI19</accession>
<reference evidence="7 8" key="1">
    <citation type="journal article" date="2010" name="Stand. Genomic Sci.">
        <title>Complete genome sequence of Desulfarculus baarsii type strain (2st14).</title>
        <authorList>
            <person name="Sun H."/>
            <person name="Spring S."/>
            <person name="Lapidus A."/>
            <person name="Davenport K."/>
            <person name="Del Rio T.G."/>
            <person name="Tice H."/>
            <person name="Nolan M."/>
            <person name="Copeland A."/>
            <person name="Cheng J.F."/>
            <person name="Lucas S."/>
            <person name="Tapia R."/>
            <person name="Goodwin L."/>
            <person name="Pitluck S."/>
            <person name="Ivanova N."/>
            <person name="Pagani I."/>
            <person name="Mavromatis K."/>
            <person name="Ovchinnikova G."/>
            <person name="Pati A."/>
            <person name="Chen A."/>
            <person name="Palaniappan K."/>
            <person name="Hauser L."/>
            <person name="Chang Y.J."/>
            <person name="Jeffries C.D."/>
            <person name="Detter J.C."/>
            <person name="Han C."/>
            <person name="Rohde M."/>
            <person name="Brambilla E."/>
            <person name="Goker M."/>
            <person name="Woyke T."/>
            <person name="Bristow J."/>
            <person name="Eisen J.A."/>
            <person name="Markowitz V."/>
            <person name="Hugenholtz P."/>
            <person name="Kyrpides N.C."/>
            <person name="Klenk H.P."/>
            <person name="Land M."/>
        </authorList>
    </citation>
    <scope>NUCLEOTIDE SEQUENCE [LARGE SCALE GENOMIC DNA]</scope>
    <source>
        <strain evidence="8">ATCC 33931 / DSM 2075 / LMG 7858 / VKM B-1802 / 2st14</strain>
    </source>
</reference>
<dbReference type="AlphaFoldDB" id="E1QI19"/>
<sequence length="255" mass="27803">MHRNGIVWPKAIIVACLVGMALLTLVGCAKTPSVPPPTKPSDRVTTKPYTVFGKTYYPLPNADGFKETGVASWYGGQFHGKRTSNGEIYDMESMTAAHKLLPFGTYVQVTNTSNGKSTVVRINDRGPFVSDRVIDLSKAAAREIDMIGPGTASVEVLALGYREDQLPGGQIPSPSSAPWGPFTVQVGAFTQESNAWRLAASLRAKYGEVNVVNYDHGDKRFYRVRVGKEQDLNKAQSLEASLRSSGFEQAFLVVW</sequence>
<dbReference type="eggNOG" id="COG0797">
    <property type="taxonomic scope" value="Bacteria"/>
</dbReference>
<evidence type="ECO:0000256" key="3">
    <source>
        <dbReference type="ARBA" id="ARBA00023316"/>
    </source>
</evidence>
<dbReference type="InterPro" id="IPR007730">
    <property type="entry name" value="SPOR-like_dom"/>
</dbReference>
<keyword evidence="4" id="KW-0564">Palmitate</keyword>
<name>E1QI19_DESB2</name>
<dbReference type="PANTHER" id="PTHR34183">
    <property type="entry name" value="ENDOLYTIC PEPTIDOGLYCAN TRANSGLYCOSYLASE RLPA"/>
    <property type="match status" value="1"/>
</dbReference>
<comment type="subcellular location">
    <subcellularLocation>
        <location evidence="4">Cell membrane</location>
        <topology evidence="4">Lipid-anchor</topology>
    </subcellularLocation>
</comment>
<comment type="similarity">
    <text evidence="4 5">Belongs to the RlpA family.</text>
</comment>